<organism evidence="1 2">
    <name type="scientific">Castanea mollissima</name>
    <name type="common">Chinese chestnut</name>
    <dbReference type="NCBI Taxonomy" id="60419"/>
    <lineage>
        <taxon>Eukaryota</taxon>
        <taxon>Viridiplantae</taxon>
        <taxon>Streptophyta</taxon>
        <taxon>Embryophyta</taxon>
        <taxon>Tracheophyta</taxon>
        <taxon>Spermatophyta</taxon>
        <taxon>Magnoliopsida</taxon>
        <taxon>eudicotyledons</taxon>
        <taxon>Gunneridae</taxon>
        <taxon>Pentapetalae</taxon>
        <taxon>rosids</taxon>
        <taxon>fabids</taxon>
        <taxon>Fagales</taxon>
        <taxon>Fagaceae</taxon>
        <taxon>Castanea</taxon>
    </lineage>
</organism>
<keyword evidence="2" id="KW-1185">Reference proteome</keyword>
<comment type="caution">
    <text evidence="1">The sequence shown here is derived from an EMBL/GenBank/DDBJ whole genome shotgun (WGS) entry which is preliminary data.</text>
</comment>
<sequence>MLNHALKECPDRIGANNQAAEECLQYGPWLRGDSIRRYGWGTSQTKARVNADFNQRANRDGMTIHDELTHVAQGDKGLDGSHMIKPLSWDGNLPMEISVSEAKGLLEALHENGCRKGGARKMVELQETVFRNWDPKLKPEASSCLMSLTHGTPAVIMATRALINSPTPLSFASPNASFQNFVLEYVVHHGAVAILVLLFLAEVTSACQNVRSLANLRRADVPMAAKVPLNFLNQIINPIIIT</sequence>
<reference evidence="1" key="1">
    <citation type="submission" date="2020-03" db="EMBL/GenBank/DDBJ databases">
        <title>Castanea mollissima Vanexum genome sequencing.</title>
        <authorList>
            <person name="Staton M."/>
        </authorList>
    </citation>
    <scope>NUCLEOTIDE SEQUENCE</scope>
    <source>
        <tissue evidence="1">Leaf</tissue>
    </source>
</reference>
<dbReference type="EMBL" id="JRKL02013003">
    <property type="protein sequence ID" value="KAF3943273.1"/>
    <property type="molecule type" value="Genomic_DNA"/>
</dbReference>
<dbReference type="OrthoDB" id="204175at2759"/>
<dbReference type="Proteomes" id="UP000737018">
    <property type="component" value="Unassembled WGS sequence"/>
</dbReference>
<name>A0A8J4UYR1_9ROSI</name>
<proteinExistence type="predicted"/>
<evidence type="ECO:0000313" key="2">
    <source>
        <dbReference type="Proteomes" id="UP000737018"/>
    </source>
</evidence>
<dbReference type="AlphaFoldDB" id="A0A8J4UYR1"/>
<gene>
    <name evidence="1" type="ORF">CMV_030149</name>
</gene>
<protein>
    <submittedName>
        <fullName evidence="1">Uncharacterized protein</fullName>
    </submittedName>
</protein>
<dbReference type="PANTHER" id="PTHR31766">
    <property type="entry name" value="GLABROUS1 ENHANCER-BINDING PROTEIN-LIKE 2"/>
    <property type="match status" value="1"/>
</dbReference>
<accession>A0A8J4UYR1</accession>
<dbReference type="InterPro" id="IPR040327">
    <property type="entry name" value="At5g14285-like"/>
</dbReference>
<evidence type="ECO:0000313" key="1">
    <source>
        <dbReference type="EMBL" id="KAF3943273.1"/>
    </source>
</evidence>
<dbReference type="PANTHER" id="PTHR31766:SF8">
    <property type="entry name" value="TLC DOMAIN-CONTAINING PROTEIN"/>
    <property type="match status" value="1"/>
</dbReference>